<dbReference type="GO" id="GO:0031461">
    <property type="term" value="C:cullin-RING ubiquitin ligase complex"/>
    <property type="evidence" value="ECO:0007669"/>
    <property type="project" value="InterPro"/>
</dbReference>
<dbReference type="Pfam" id="PF00888">
    <property type="entry name" value="Cullin"/>
    <property type="match status" value="2"/>
</dbReference>
<comment type="similarity">
    <text evidence="1 3 4">Belongs to the cullin family.</text>
</comment>
<dbReference type="AlphaFoldDB" id="A0A7J7FUJ9"/>
<evidence type="ECO:0000259" key="5">
    <source>
        <dbReference type="PROSITE" id="PS50069"/>
    </source>
</evidence>
<dbReference type="InterPro" id="IPR016159">
    <property type="entry name" value="Cullin_repeat-like_dom_sf"/>
</dbReference>
<dbReference type="InterPro" id="IPR059120">
    <property type="entry name" value="Cullin-like_AB"/>
</dbReference>
<evidence type="ECO:0000256" key="2">
    <source>
        <dbReference type="ARBA" id="ARBA00022843"/>
    </source>
</evidence>
<dbReference type="FunFam" id="1.20.1310.10:FF:000021">
    <property type="entry name" value="Cullin-1, putative"/>
    <property type="match status" value="1"/>
</dbReference>
<evidence type="ECO:0000313" key="7">
    <source>
        <dbReference type="Proteomes" id="UP000593564"/>
    </source>
</evidence>
<dbReference type="FunFam" id="1.20.1310.10:FF:000025">
    <property type="entry name" value="Cullin-1, putative"/>
    <property type="match status" value="1"/>
</dbReference>
<dbReference type="InterPro" id="IPR045093">
    <property type="entry name" value="Cullin"/>
</dbReference>
<reference evidence="7" key="1">
    <citation type="journal article" date="2020" name="Nat. Commun.">
        <title>Genome assembly of wild tea tree DASZ reveals pedigree and selection history of tea varieties.</title>
        <authorList>
            <person name="Zhang W."/>
            <person name="Zhang Y."/>
            <person name="Qiu H."/>
            <person name="Guo Y."/>
            <person name="Wan H."/>
            <person name="Zhang X."/>
            <person name="Scossa F."/>
            <person name="Alseekh S."/>
            <person name="Zhang Q."/>
            <person name="Wang P."/>
            <person name="Xu L."/>
            <person name="Schmidt M.H."/>
            <person name="Jia X."/>
            <person name="Li D."/>
            <person name="Zhu A."/>
            <person name="Guo F."/>
            <person name="Chen W."/>
            <person name="Ni D."/>
            <person name="Usadel B."/>
            <person name="Fernie A.R."/>
            <person name="Wen W."/>
        </authorList>
    </citation>
    <scope>NUCLEOTIDE SEQUENCE [LARGE SCALE GENOMIC DNA]</scope>
    <source>
        <strain evidence="7">cv. G240</strain>
    </source>
</reference>
<dbReference type="InterPro" id="IPR036390">
    <property type="entry name" value="WH_DNA-bd_sf"/>
</dbReference>
<dbReference type="Pfam" id="PF10557">
    <property type="entry name" value="Cullin_Nedd8"/>
    <property type="match status" value="1"/>
</dbReference>
<dbReference type="InterPro" id="IPR019559">
    <property type="entry name" value="Cullin_neddylation_domain"/>
</dbReference>
<dbReference type="Gene3D" id="3.30.230.130">
    <property type="entry name" value="Cullin, Chain C, Domain 2"/>
    <property type="match status" value="1"/>
</dbReference>
<keyword evidence="2" id="KW-0832">Ubl conjugation</keyword>
<reference evidence="6 7" key="2">
    <citation type="submission" date="2020-07" db="EMBL/GenBank/DDBJ databases">
        <title>Genome assembly of wild tea tree DASZ reveals pedigree and selection history of tea varieties.</title>
        <authorList>
            <person name="Zhang W."/>
        </authorList>
    </citation>
    <scope>NUCLEOTIDE SEQUENCE [LARGE SCALE GENOMIC DNA]</scope>
    <source>
        <strain evidence="7">cv. G240</strain>
        <tissue evidence="6">Leaf</tissue>
    </source>
</reference>
<dbReference type="SUPFAM" id="SSF75632">
    <property type="entry name" value="Cullin homology domain"/>
    <property type="match status" value="1"/>
</dbReference>
<dbReference type="Gene3D" id="1.20.1310.10">
    <property type="entry name" value="Cullin Repeats"/>
    <property type="match status" value="4"/>
</dbReference>
<evidence type="ECO:0000256" key="1">
    <source>
        <dbReference type="ARBA" id="ARBA00006019"/>
    </source>
</evidence>
<dbReference type="SUPFAM" id="SSF74788">
    <property type="entry name" value="Cullin repeat-like"/>
    <property type="match status" value="1"/>
</dbReference>
<dbReference type="PANTHER" id="PTHR11932">
    <property type="entry name" value="CULLIN"/>
    <property type="match status" value="1"/>
</dbReference>
<dbReference type="Gene3D" id="1.10.10.10">
    <property type="entry name" value="Winged helix-like DNA-binding domain superfamily/Winged helix DNA-binding domain"/>
    <property type="match status" value="1"/>
</dbReference>
<comment type="caution">
    <text evidence="6">The sequence shown here is derived from an EMBL/GenBank/DDBJ whole genome shotgun (WGS) entry which is preliminary data.</text>
</comment>
<accession>A0A7J7FUJ9</accession>
<evidence type="ECO:0000256" key="4">
    <source>
        <dbReference type="RuleBase" id="RU003829"/>
    </source>
</evidence>
<dbReference type="PROSITE" id="PS50069">
    <property type="entry name" value="CULLIN_2"/>
    <property type="match status" value="1"/>
</dbReference>
<gene>
    <name evidence="6" type="ORF">HYC85_032201</name>
</gene>
<dbReference type="Pfam" id="PF26557">
    <property type="entry name" value="Cullin_AB"/>
    <property type="match status" value="1"/>
</dbReference>
<dbReference type="PROSITE" id="PS01256">
    <property type="entry name" value="CULLIN_1"/>
    <property type="match status" value="1"/>
</dbReference>
<dbReference type="Proteomes" id="UP000593564">
    <property type="component" value="Unassembled WGS sequence"/>
</dbReference>
<dbReference type="EMBL" id="JACBKZ010000015">
    <property type="protein sequence ID" value="KAF5931328.1"/>
    <property type="molecule type" value="Genomic_DNA"/>
</dbReference>
<dbReference type="GO" id="GO:0031625">
    <property type="term" value="F:ubiquitin protein ligase binding"/>
    <property type="evidence" value="ECO:0007669"/>
    <property type="project" value="InterPro"/>
</dbReference>
<dbReference type="InterPro" id="IPR036388">
    <property type="entry name" value="WH-like_DNA-bd_sf"/>
</dbReference>
<evidence type="ECO:0000256" key="3">
    <source>
        <dbReference type="PROSITE-ProRule" id="PRU00330"/>
    </source>
</evidence>
<proteinExistence type="inferred from homology"/>
<name>A0A7J7FUJ9_CAMSI</name>
<dbReference type="SMART" id="SM00182">
    <property type="entry name" value="CULLIN"/>
    <property type="match status" value="1"/>
</dbReference>
<dbReference type="InterPro" id="IPR036317">
    <property type="entry name" value="Cullin_homology_sf"/>
</dbReference>
<dbReference type="FunFam" id="1.10.10.10:FF:000503">
    <property type="entry name" value="Cullin-1"/>
    <property type="match status" value="1"/>
</dbReference>
<evidence type="ECO:0000313" key="6">
    <source>
        <dbReference type="EMBL" id="KAF5931328.1"/>
    </source>
</evidence>
<dbReference type="InterPro" id="IPR001373">
    <property type="entry name" value="Cullin_N"/>
</dbReference>
<feature type="domain" description="Cullin family profile" evidence="5">
    <location>
        <begin position="369"/>
        <end position="619"/>
    </location>
</feature>
<dbReference type="GO" id="GO:0006511">
    <property type="term" value="P:ubiquitin-dependent protein catabolic process"/>
    <property type="evidence" value="ECO:0007669"/>
    <property type="project" value="InterPro"/>
</dbReference>
<dbReference type="FunFam" id="3.30.230.130:FF:000005">
    <property type="entry name" value="Cullin-1 like"/>
    <property type="match status" value="1"/>
</dbReference>
<organism evidence="6 7">
    <name type="scientific">Camellia sinensis</name>
    <name type="common">Tea plant</name>
    <name type="synonym">Thea sinensis</name>
    <dbReference type="NCBI Taxonomy" id="4442"/>
    <lineage>
        <taxon>Eukaryota</taxon>
        <taxon>Viridiplantae</taxon>
        <taxon>Streptophyta</taxon>
        <taxon>Embryophyta</taxon>
        <taxon>Tracheophyta</taxon>
        <taxon>Spermatophyta</taxon>
        <taxon>Magnoliopsida</taxon>
        <taxon>eudicotyledons</taxon>
        <taxon>Gunneridae</taxon>
        <taxon>Pentapetalae</taxon>
        <taxon>asterids</taxon>
        <taxon>Ericales</taxon>
        <taxon>Theaceae</taxon>
        <taxon>Camellia</taxon>
    </lineage>
</organism>
<dbReference type="SUPFAM" id="SSF46785">
    <property type="entry name" value="Winged helix' DNA-binding domain"/>
    <property type="match status" value="1"/>
</dbReference>
<keyword evidence="7" id="KW-1185">Reference proteome</keyword>
<dbReference type="InterPro" id="IPR016158">
    <property type="entry name" value="Cullin_homology"/>
</dbReference>
<sequence length="744" mass="85996">MTMNQHKAIELEEGWAYMQTGITKLKRILEGLPESFSSDDYMMLYTTIYNMCTQKSPHDYSQQLYDKYKEAFEEYINSTVLPSLREKHDEFMLRELVSIWVNHKVMVRWLSRFFHYLDRYFIARRSLPGLNDVGLTCFRDLVYQELKGKVRGAVITLIDQEREGEQVDRALLKNILGIFVEIGMGQNECYENDFEEDMLKDSAAYYSRKASNWIVEDSCPGYMLKAEECLKKERDRVSHYLHSSSEPKLVEKVQNELLVVYSTQLLEKENSGCRALLRDDKVEDLSRMYRLYCNIPKGLDPVANIFKQHVTAEGTALVQQAEDATSKKVGILFHLSPTVMDVENAVVSQEQALKEAFEVFCNKQVSGCSSAELLASFCDNILKKGGNEKLNDEAIEDTLDKVVKLLAYVSDKDLYAEFYRFPPPPPPPPPPPSLLLLLSGNMKKLSRRLLFDKSANDDHERLILTKLKQQCGGQFTSKMEGNDLTLAKENQNHFKEYLDNSPNTNPGIDLTVTVLTTGFWPTYKSSDLSLPAEMVKCVEVFKEFYQTKTKHRKLTWIYSLGTCNIIGKFEPKTIELIVGTYQAAALLLFNASDRLSYSEIKTQLNLADDDLVRLLQSLSCAKYKIVNKEPNTKTVTPNDYFEFNLKFTDRMRRIRIPLPPVDERKKVVEDVDKDRRYAIDASIVRIMKSRKVLGHQQLVMECVEQLSRMFKPDFKAIKKRIEDLITRDYLERDKENPNLFRYLA</sequence>
<dbReference type="SMART" id="SM00884">
    <property type="entry name" value="Cullin_Nedd8"/>
    <property type="match status" value="1"/>
</dbReference>
<protein>
    <recommendedName>
        <fullName evidence="5">Cullin family profile domain-containing protein</fullName>
    </recommendedName>
</protein>
<dbReference type="InterPro" id="IPR016157">
    <property type="entry name" value="Cullin_CS"/>
</dbReference>